<sequence>MLVEMAQERNRPLFPAIIYSTAAAYVTNTVHLSSTTTTSNTKEEGILLKTADERAEAQTLVNVNERLLSSLRRRHPESTSMAPVRDSGKIVLGMNAAATHIQMEQRM</sequence>
<name>A0A0R3SM17_HYMDI</name>
<dbReference type="AlphaFoldDB" id="A0A0R3SM17"/>
<dbReference type="OrthoDB" id="20287at2759"/>
<proteinExistence type="predicted"/>
<evidence type="ECO:0000313" key="1">
    <source>
        <dbReference type="EMBL" id="VDL58298.1"/>
    </source>
</evidence>
<gene>
    <name evidence="1" type="ORF">HDID_LOCUS5980</name>
</gene>
<reference evidence="1 2" key="2">
    <citation type="submission" date="2018-11" db="EMBL/GenBank/DDBJ databases">
        <authorList>
            <consortium name="Pathogen Informatics"/>
        </authorList>
    </citation>
    <scope>NUCLEOTIDE SEQUENCE [LARGE SCALE GENOMIC DNA]</scope>
</reference>
<dbReference type="WBParaSite" id="HDID_0000598201-mRNA-1">
    <property type="protein sequence ID" value="HDID_0000598201-mRNA-1"/>
    <property type="gene ID" value="HDID_0000598201"/>
</dbReference>
<protein>
    <submittedName>
        <fullName evidence="3">CBS domain-containing protein</fullName>
    </submittedName>
</protein>
<evidence type="ECO:0000313" key="2">
    <source>
        <dbReference type="Proteomes" id="UP000274504"/>
    </source>
</evidence>
<organism evidence="3">
    <name type="scientific">Hymenolepis diminuta</name>
    <name type="common">Rat tapeworm</name>
    <dbReference type="NCBI Taxonomy" id="6216"/>
    <lineage>
        <taxon>Eukaryota</taxon>
        <taxon>Metazoa</taxon>
        <taxon>Spiralia</taxon>
        <taxon>Lophotrochozoa</taxon>
        <taxon>Platyhelminthes</taxon>
        <taxon>Cestoda</taxon>
        <taxon>Eucestoda</taxon>
        <taxon>Cyclophyllidea</taxon>
        <taxon>Hymenolepididae</taxon>
        <taxon>Hymenolepis</taxon>
    </lineage>
</organism>
<reference evidence="3" key="1">
    <citation type="submission" date="2017-02" db="UniProtKB">
        <authorList>
            <consortium name="WormBaseParasite"/>
        </authorList>
    </citation>
    <scope>IDENTIFICATION</scope>
</reference>
<dbReference type="EMBL" id="UYSG01003872">
    <property type="protein sequence ID" value="VDL58298.1"/>
    <property type="molecule type" value="Genomic_DNA"/>
</dbReference>
<accession>A0A0R3SM17</accession>
<dbReference type="Proteomes" id="UP000274504">
    <property type="component" value="Unassembled WGS sequence"/>
</dbReference>
<evidence type="ECO:0000313" key="3">
    <source>
        <dbReference type="WBParaSite" id="HDID_0000598201-mRNA-1"/>
    </source>
</evidence>